<dbReference type="AlphaFoldDB" id="I4LZJ7"/>
<sequence>MAQGKSQDKSHSTNQSGNKSANKSTNKMGMQGMFSQIIRIYKYTYPDDKQLPLWLSVAFAAPIVVAIVFGLLLRWSIFAWVMMIVTAVMAGLLLFTVVLTKRADKVGYAKLEGRPGAAAGIVSAINKGGFTFPQQPVWVDPRTKDAIWRGTGFNGIFLVGEGNYERLMHAMDRQEHAIRSVTAGSNIPVYRMAVGNGENQVKLKELRGKVLRAKTLQPSNHKFALLNKIHPNRRFFLTKTELAILNERLRTLQSKSGFGIPKGIDPTRPQRISRRAMRGK</sequence>
<keyword evidence="2" id="KW-1133">Transmembrane helix</keyword>
<dbReference type="Proteomes" id="UP000032875">
    <property type="component" value="Unassembled WGS sequence"/>
</dbReference>
<feature type="transmembrane region" description="Helical" evidence="2">
    <location>
        <begin position="51"/>
        <end position="71"/>
    </location>
</feature>
<feature type="compositionally biased region" description="Basic and acidic residues" evidence="1">
    <location>
        <begin position="1"/>
        <end position="11"/>
    </location>
</feature>
<dbReference type="EMBL" id="ADES01000014">
    <property type="protein sequence ID" value="EIK82387.1"/>
    <property type="molecule type" value="Genomic_DNA"/>
</dbReference>
<reference evidence="3 4" key="1">
    <citation type="journal article" date="2012" name="J. Bacteriol.">
        <title>Comparative Genomic Analyses of 17 Clinical Isolates of Gardnerella vaginalis Provide Evidence of Multiple Genetically Isolated Clades Consistent with Subspeciation into Genovars.</title>
        <authorList>
            <person name="Ahmed A."/>
            <person name="Earl J."/>
            <person name="Retchless A."/>
            <person name="Hillier S."/>
            <person name="Rabe L."/>
            <person name="Cherpes T."/>
            <person name="Powell E."/>
            <person name="Janto B."/>
            <person name="Eutsey R."/>
            <person name="Hiller N.L."/>
            <person name="Boissy R."/>
            <person name="Dahlgreen M."/>
            <person name="Hall B."/>
            <person name="Costerton J."/>
            <person name="Post J.C."/>
            <person name="Hu F."/>
            <person name="Ehrlich G."/>
        </authorList>
    </citation>
    <scope>NUCLEOTIDE SEQUENCE [LARGE SCALE GENOMIC DNA]</scope>
    <source>
        <strain evidence="3 4">1500E</strain>
    </source>
</reference>
<name>I4LZJ7_GARVA</name>
<accession>I4LZJ7</accession>
<organism evidence="3 4">
    <name type="scientific">Gardnerella vaginalis 1500E</name>
    <dbReference type="NCBI Taxonomy" id="698957"/>
    <lineage>
        <taxon>Bacteria</taxon>
        <taxon>Bacillati</taxon>
        <taxon>Actinomycetota</taxon>
        <taxon>Actinomycetes</taxon>
        <taxon>Bifidobacteriales</taxon>
        <taxon>Bifidobacteriaceae</taxon>
        <taxon>Gardnerella</taxon>
    </lineage>
</organism>
<feature type="region of interest" description="Disordered" evidence="1">
    <location>
        <begin position="1"/>
        <end position="27"/>
    </location>
</feature>
<dbReference type="InterPro" id="IPR025445">
    <property type="entry name" value="DUF4191"/>
</dbReference>
<keyword evidence="2" id="KW-0472">Membrane</keyword>
<evidence type="ECO:0000313" key="3">
    <source>
        <dbReference type="EMBL" id="EIK82387.1"/>
    </source>
</evidence>
<evidence type="ECO:0000256" key="1">
    <source>
        <dbReference type="SAM" id="MobiDB-lite"/>
    </source>
</evidence>
<comment type="caution">
    <text evidence="3">The sequence shown here is derived from an EMBL/GenBank/DDBJ whole genome shotgun (WGS) entry which is preliminary data.</text>
</comment>
<protein>
    <recommendedName>
        <fullName evidence="5">Integral membrane protein</fullName>
    </recommendedName>
</protein>
<feature type="compositionally biased region" description="Polar residues" evidence="1">
    <location>
        <begin position="12"/>
        <end position="27"/>
    </location>
</feature>
<evidence type="ECO:0000256" key="2">
    <source>
        <dbReference type="SAM" id="Phobius"/>
    </source>
</evidence>
<evidence type="ECO:0008006" key="5">
    <source>
        <dbReference type="Google" id="ProtNLM"/>
    </source>
</evidence>
<dbReference type="Pfam" id="PF13829">
    <property type="entry name" value="DUF4191"/>
    <property type="match status" value="1"/>
</dbReference>
<feature type="region of interest" description="Disordered" evidence="1">
    <location>
        <begin position="258"/>
        <end position="280"/>
    </location>
</feature>
<keyword evidence="2" id="KW-0812">Transmembrane</keyword>
<feature type="compositionally biased region" description="Basic residues" evidence="1">
    <location>
        <begin position="271"/>
        <end position="280"/>
    </location>
</feature>
<proteinExistence type="predicted"/>
<dbReference type="PATRIC" id="fig|698957.3.peg.821"/>
<feature type="transmembrane region" description="Helical" evidence="2">
    <location>
        <begin position="77"/>
        <end position="100"/>
    </location>
</feature>
<gene>
    <name evidence="3" type="ORF">CGSMWGv1500E_04251</name>
</gene>
<evidence type="ECO:0000313" key="4">
    <source>
        <dbReference type="Proteomes" id="UP000032875"/>
    </source>
</evidence>
<dbReference type="RefSeq" id="WP_004128771.1">
    <property type="nucleotide sequence ID" value="NZ_ADES01000014.1"/>
</dbReference>